<dbReference type="AlphaFoldDB" id="A0A6J3BZM6"/>
<name>A0A6J3BZM6_GALME</name>
<proteinExistence type="predicted"/>
<accession>A0A6J3BZM6</accession>
<dbReference type="Proteomes" id="UP001652740">
    <property type="component" value="Unplaced"/>
</dbReference>
<organism evidence="1 2">
    <name type="scientific">Galleria mellonella</name>
    <name type="common">Greater wax moth</name>
    <dbReference type="NCBI Taxonomy" id="7137"/>
    <lineage>
        <taxon>Eukaryota</taxon>
        <taxon>Metazoa</taxon>
        <taxon>Ecdysozoa</taxon>
        <taxon>Arthropoda</taxon>
        <taxon>Hexapoda</taxon>
        <taxon>Insecta</taxon>
        <taxon>Pterygota</taxon>
        <taxon>Neoptera</taxon>
        <taxon>Endopterygota</taxon>
        <taxon>Lepidoptera</taxon>
        <taxon>Glossata</taxon>
        <taxon>Ditrysia</taxon>
        <taxon>Pyraloidea</taxon>
        <taxon>Pyralidae</taxon>
        <taxon>Galleriinae</taxon>
        <taxon>Galleria</taxon>
    </lineage>
</organism>
<evidence type="ECO:0000313" key="1">
    <source>
        <dbReference type="Proteomes" id="UP001652740"/>
    </source>
</evidence>
<dbReference type="RefSeq" id="XP_031765060.1">
    <property type="nucleotide sequence ID" value="XM_031909200.2"/>
</dbReference>
<dbReference type="KEGG" id="gmw:113512051"/>
<evidence type="ECO:0000313" key="2">
    <source>
        <dbReference type="RefSeq" id="XP_031765060.1"/>
    </source>
</evidence>
<keyword evidence="1" id="KW-1185">Reference proteome</keyword>
<gene>
    <name evidence="2" type="primary">LOC113512051</name>
</gene>
<dbReference type="GeneID" id="113512051"/>
<protein>
    <submittedName>
        <fullName evidence="2">Uncharacterized protein LOC113512051</fullName>
    </submittedName>
</protein>
<dbReference type="OrthoDB" id="7120157at2759"/>
<reference evidence="2" key="1">
    <citation type="submission" date="2025-08" db="UniProtKB">
        <authorList>
            <consortium name="RefSeq"/>
        </authorList>
    </citation>
    <scope>IDENTIFICATION</scope>
    <source>
        <tissue evidence="2">Whole larvae</tissue>
    </source>
</reference>
<dbReference type="InParanoid" id="A0A6J3BZM6"/>
<sequence length="246" mass="28463">MAHYEDIVEENGELKCILCMDRIPDNKSCIEDHLNGDKHKHQIVQKVLVKNGMVFNNNNISCLLCNQTNIPLLNGGYHINNSSVHQKLLEQIKEIVEKDGAFLNLPNDVNNDKVHCLICDVYFSFNLYNIENHINSDLHRRARSIVVQPLNGIFSVEDSDGDLWCKICPTYFGNYIEAIFQHVDNDKNHKLELRKLLKLVEGQNISIEKFLIDPKEYNAICEKCDTKVPCNLDNLERHIKGERHRK</sequence>